<evidence type="ECO:0000256" key="2">
    <source>
        <dbReference type="SAM" id="MobiDB-lite"/>
    </source>
</evidence>
<reference evidence="4 5" key="1">
    <citation type="submission" date="2015-01" db="EMBL/GenBank/DDBJ databases">
        <title>The Genome Sequence of Exophiala xenobiotica CBS118157.</title>
        <authorList>
            <consortium name="The Broad Institute Genomics Platform"/>
            <person name="Cuomo C."/>
            <person name="de Hoog S."/>
            <person name="Gorbushina A."/>
            <person name="Stielow B."/>
            <person name="Teixiera M."/>
            <person name="Abouelleil A."/>
            <person name="Chapman S.B."/>
            <person name="Priest M."/>
            <person name="Young S.K."/>
            <person name="Wortman J."/>
            <person name="Nusbaum C."/>
            <person name="Birren B."/>
        </authorList>
    </citation>
    <scope>NUCLEOTIDE SEQUENCE [LARGE SCALE GENOMIC DNA]</scope>
    <source>
        <strain evidence="4 5">CBS 118157</strain>
    </source>
</reference>
<dbReference type="CDD" id="cd12148">
    <property type="entry name" value="fungal_TF_MHR"/>
    <property type="match status" value="1"/>
</dbReference>
<dbReference type="AlphaFoldDB" id="A0A0D2F134"/>
<sequence>MGSEQWNPANLTYLRKRYRKEEGKPPAGGPRVRQMPIDAHKMLRRPTVQQLQESRERIRGLEDENNALRQALNAVMTPSSTNSEALTRFRDLISNTESQEQAVPGASAPTSSIRSQSKEEFPPAPRVKKPRGAEKHADSSVGSPGRQDILTHSVDYGQGSGAGGFVGKRSPISWIARAARYLFTPANSPFDWLEEPEWLADAKFSCFVDDNNVLSVDEDLVNALQPPSSAAISVLSEAFFQASEPILNLVAKAQFLERSTEVVHGLNNMSWEQHRWLASANLMWAIGAKWLHMAKLQDEDLGIENHLVYYARARALGLDHRIVQDHPNVGGVQALGLLSFYLWVNGSINRAWSMVGLAIRHATGLGLHLKTTDPRLGPVQFEERANTWYSLYNLEVMLSEILGRPTSTAVTDMTAPMASYQHETRQLSAENGRASEHKAVWEIFLRRTRDVTWTSGQDQTPWRNFSSIANHSPWNHHFYYNRLCTISHLIERSLYGPQTKASWLEVQQRLSNLQRHLTAWENSLPRELNLWGVEGVDADLRVKISLALYHQSLKMTLYRSCLCELDIPDESDESREFNMSSGQNCIRAAMSMMDILPELPAIHEAVRILPWWNLLHYLSQALSVFVLELCIDARHLQGSPDKLETYMIKAMSYLQCLAPESRSSYRAWRTFRLLLSLVNGRVPTLNIADIPSEIYKPPGWRSTDEVQLLTDLAGW</sequence>
<dbReference type="HOGENOM" id="CLU_011910_2_0_1"/>
<feature type="region of interest" description="Disordered" evidence="2">
    <location>
        <begin position="96"/>
        <end position="154"/>
    </location>
</feature>
<dbReference type="InterPro" id="IPR007219">
    <property type="entry name" value="XnlR_reg_dom"/>
</dbReference>
<keyword evidence="5" id="KW-1185">Reference proteome</keyword>
<organism evidence="4 5">
    <name type="scientific">Exophiala xenobiotica</name>
    <dbReference type="NCBI Taxonomy" id="348802"/>
    <lineage>
        <taxon>Eukaryota</taxon>
        <taxon>Fungi</taxon>
        <taxon>Dikarya</taxon>
        <taxon>Ascomycota</taxon>
        <taxon>Pezizomycotina</taxon>
        <taxon>Eurotiomycetes</taxon>
        <taxon>Chaetothyriomycetidae</taxon>
        <taxon>Chaetothyriales</taxon>
        <taxon>Herpotrichiellaceae</taxon>
        <taxon>Exophiala</taxon>
    </lineage>
</organism>
<protein>
    <recommendedName>
        <fullName evidence="3">Xylanolytic transcriptional activator regulatory domain-containing protein</fullName>
    </recommendedName>
</protein>
<dbReference type="GeneID" id="25323617"/>
<dbReference type="OrthoDB" id="5296287at2759"/>
<evidence type="ECO:0000259" key="3">
    <source>
        <dbReference type="SMART" id="SM00906"/>
    </source>
</evidence>
<dbReference type="Proteomes" id="UP000054342">
    <property type="component" value="Unassembled WGS sequence"/>
</dbReference>
<dbReference type="RefSeq" id="XP_013322192.1">
    <property type="nucleotide sequence ID" value="XM_013466738.1"/>
</dbReference>
<dbReference type="PANTHER" id="PTHR47654">
    <property type="entry name" value="ZN(II)2CYS6 TRANSCRIPTION FACTOR (EUROFUNG)-RELATED"/>
    <property type="match status" value="1"/>
</dbReference>
<name>A0A0D2F134_9EURO</name>
<gene>
    <name evidence="4" type="ORF">PV05_01709</name>
</gene>
<dbReference type="InterPro" id="IPR053230">
    <property type="entry name" value="Trans_reg_galc"/>
</dbReference>
<evidence type="ECO:0000256" key="1">
    <source>
        <dbReference type="ARBA" id="ARBA00023242"/>
    </source>
</evidence>
<dbReference type="SMART" id="SM00906">
    <property type="entry name" value="Fungal_trans"/>
    <property type="match status" value="1"/>
</dbReference>
<feature type="domain" description="Xylanolytic transcriptional activator regulatory" evidence="3">
    <location>
        <begin position="351"/>
        <end position="424"/>
    </location>
</feature>
<keyword evidence="1" id="KW-0539">Nucleus</keyword>
<dbReference type="PANTHER" id="PTHR47654:SF5">
    <property type="entry name" value="TRANSCRIPTION FACTOR DOMAIN-CONTAINING PROTEIN"/>
    <property type="match status" value="1"/>
</dbReference>
<dbReference type="GO" id="GO:0006351">
    <property type="term" value="P:DNA-templated transcription"/>
    <property type="evidence" value="ECO:0007669"/>
    <property type="project" value="InterPro"/>
</dbReference>
<proteinExistence type="predicted"/>
<dbReference type="Pfam" id="PF04082">
    <property type="entry name" value="Fungal_trans"/>
    <property type="match status" value="1"/>
</dbReference>
<dbReference type="EMBL" id="KN847317">
    <property type="protein sequence ID" value="KIW61608.1"/>
    <property type="molecule type" value="Genomic_DNA"/>
</dbReference>
<evidence type="ECO:0000313" key="5">
    <source>
        <dbReference type="Proteomes" id="UP000054342"/>
    </source>
</evidence>
<dbReference type="GO" id="GO:0003677">
    <property type="term" value="F:DNA binding"/>
    <property type="evidence" value="ECO:0007669"/>
    <property type="project" value="InterPro"/>
</dbReference>
<evidence type="ECO:0000313" key="4">
    <source>
        <dbReference type="EMBL" id="KIW61608.1"/>
    </source>
</evidence>
<feature type="region of interest" description="Disordered" evidence="2">
    <location>
        <begin position="17"/>
        <end position="63"/>
    </location>
</feature>
<accession>A0A0D2F134</accession>
<feature type="compositionally biased region" description="Basic and acidic residues" evidence="2">
    <location>
        <begin position="53"/>
        <end position="62"/>
    </location>
</feature>
<dbReference type="GO" id="GO:0008270">
    <property type="term" value="F:zinc ion binding"/>
    <property type="evidence" value="ECO:0007669"/>
    <property type="project" value="InterPro"/>
</dbReference>